<proteinExistence type="predicted"/>
<evidence type="ECO:0000313" key="6">
    <source>
        <dbReference type="Proteomes" id="UP000271464"/>
    </source>
</evidence>
<dbReference type="Proteomes" id="UP000279331">
    <property type="component" value="Unassembled WGS sequence"/>
</dbReference>
<dbReference type="InterPro" id="IPR038332">
    <property type="entry name" value="PPE_sf"/>
</dbReference>
<evidence type="ECO:0000313" key="5">
    <source>
        <dbReference type="Proteomes" id="UP000192335"/>
    </source>
</evidence>
<dbReference type="Pfam" id="PF00934">
    <property type="entry name" value="PE"/>
    <property type="match status" value="1"/>
</dbReference>
<dbReference type="Gene3D" id="1.10.287.850">
    <property type="entry name" value="HP0062-like domain"/>
    <property type="match status" value="1"/>
</dbReference>
<dbReference type="EMBL" id="UPHM01000091">
    <property type="protein sequence ID" value="VAZ96234.1"/>
    <property type="molecule type" value="Genomic_DNA"/>
</dbReference>
<dbReference type="Proteomes" id="UP000192335">
    <property type="component" value="Unassembled WGS sequence"/>
</dbReference>
<keyword evidence="6" id="KW-1185">Reference proteome</keyword>
<dbReference type="InterPro" id="IPR000084">
    <property type="entry name" value="PE-PGRS_N"/>
</dbReference>
<dbReference type="Proteomes" id="UP000271464">
    <property type="component" value="Unassembled WGS sequence"/>
</dbReference>
<dbReference type="EMBL" id="UPHL01000094">
    <property type="protein sequence ID" value="VAZ84667.1"/>
    <property type="molecule type" value="Genomic_DNA"/>
</dbReference>
<name>A0A1X0L4S6_9MYCO</name>
<feature type="domain" description="PE" evidence="1">
    <location>
        <begin position="3"/>
        <end position="93"/>
    </location>
</feature>
<sequence>MSLSVVPDIVSSASGSLDRLGLELRKATATAASRTIAIAAPALDEVSEAITALFGMQAQEFQTVSAMAAAFHDNFVSLLNGGVAQYVSAEAANVEQTLAKAVNASAQALLGHPPLGIGERTMAAAANPAETISQSFPIGPFEAFFGGTAIPTPTGGLVVNNDVGIRLNTPLGSLVLFSEGGGVTTYPETFSYLATGHFQVPFVYYQNAALYTLPSFAPRWVGFTINGVELGLPLNPPALPTVSISWLGTPFYGILPRIGYSPVV</sequence>
<comment type="caution">
    <text evidence="2">The sequence shown here is derived from an EMBL/GenBank/DDBJ whole genome shotgun (WGS) entry which is preliminary data.</text>
</comment>
<evidence type="ECO:0000313" key="4">
    <source>
        <dbReference type="EMBL" id="VAZ96234.1"/>
    </source>
</evidence>
<evidence type="ECO:0000313" key="7">
    <source>
        <dbReference type="Proteomes" id="UP000279331"/>
    </source>
</evidence>
<evidence type="ECO:0000259" key="1">
    <source>
        <dbReference type="Pfam" id="PF00934"/>
    </source>
</evidence>
<dbReference type="SUPFAM" id="SSF140459">
    <property type="entry name" value="PE/PPE dimer-like"/>
    <property type="match status" value="1"/>
</dbReference>
<dbReference type="AlphaFoldDB" id="A0A1X0L4S6"/>
<evidence type="ECO:0000313" key="3">
    <source>
        <dbReference type="EMBL" id="VAZ84667.1"/>
    </source>
</evidence>
<dbReference type="GeneID" id="66596526"/>
<evidence type="ECO:0000313" key="2">
    <source>
        <dbReference type="EMBL" id="ORC05987.1"/>
    </source>
</evidence>
<reference evidence="6 7" key="2">
    <citation type="submission" date="2018-09" db="EMBL/GenBank/DDBJ databases">
        <authorList>
            <person name="Tagini F."/>
        </authorList>
    </citation>
    <scope>NUCLEOTIDE SEQUENCE [LARGE SCALE GENOMIC DNA]</scope>
    <source>
        <strain evidence="4 6">MK4</strain>
        <strain evidence="3 7">MK42</strain>
    </source>
</reference>
<accession>A0A1X0L4S6</accession>
<dbReference type="RefSeq" id="WP_075545429.1">
    <property type="nucleotide sequence ID" value="NZ_CADEAW010000011.1"/>
</dbReference>
<reference evidence="2 5" key="1">
    <citation type="submission" date="2017-02" db="EMBL/GenBank/DDBJ databases">
        <title>Mycobacterium kansasii genomes.</title>
        <authorList>
            <person name="Borowka P."/>
            <person name="Strapagiel D."/>
            <person name="Marciniak B."/>
            <person name="Lach J."/>
            <person name="Bakula Z."/>
            <person name="Van Ingen J."/>
            <person name="Safianowska A."/>
            <person name="Brzostek A."/>
            <person name="Dziadek J."/>
            <person name="Jagielski T."/>
        </authorList>
    </citation>
    <scope>NUCLEOTIDE SEQUENCE [LARGE SCALE GENOMIC DNA]</scope>
    <source>
        <strain evidence="2 5">12MK</strain>
    </source>
</reference>
<protein>
    <submittedName>
        <fullName evidence="3">PE family protein PE23</fullName>
    </submittedName>
</protein>
<organism evidence="2 5">
    <name type="scientific">Mycobacterium persicum</name>
    <dbReference type="NCBI Taxonomy" id="1487726"/>
    <lineage>
        <taxon>Bacteria</taxon>
        <taxon>Bacillati</taxon>
        <taxon>Actinomycetota</taxon>
        <taxon>Actinomycetes</taxon>
        <taxon>Mycobacteriales</taxon>
        <taxon>Mycobacteriaceae</taxon>
        <taxon>Mycobacterium</taxon>
    </lineage>
</organism>
<gene>
    <name evidence="2" type="ORF">B4U45_04340</name>
    <name evidence="3" type="ORF">LAUMK42_03490</name>
    <name evidence="4" type="ORF">LAUMK4_03440</name>
</gene>
<dbReference type="EMBL" id="MWQA01000001">
    <property type="protein sequence ID" value="ORC05987.1"/>
    <property type="molecule type" value="Genomic_DNA"/>
</dbReference>
<dbReference type="OrthoDB" id="4718956at2"/>